<dbReference type="AlphaFoldDB" id="A0A830C0T4"/>
<dbReference type="Pfam" id="PF03478">
    <property type="entry name" value="Beta-prop_KIB1-4"/>
    <property type="match status" value="1"/>
</dbReference>
<gene>
    <name evidence="2" type="ORF">PHJA_001321200</name>
</gene>
<evidence type="ECO:0000259" key="1">
    <source>
        <dbReference type="Pfam" id="PF03478"/>
    </source>
</evidence>
<evidence type="ECO:0000313" key="3">
    <source>
        <dbReference type="Proteomes" id="UP000653305"/>
    </source>
</evidence>
<organism evidence="2 3">
    <name type="scientific">Phtheirospermum japonicum</name>
    <dbReference type="NCBI Taxonomy" id="374723"/>
    <lineage>
        <taxon>Eukaryota</taxon>
        <taxon>Viridiplantae</taxon>
        <taxon>Streptophyta</taxon>
        <taxon>Embryophyta</taxon>
        <taxon>Tracheophyta</taxon>
        <taxon>Spermatophyta</taxon>
        <taxon>Magnoliopsida</taxon>
        <taxon>eudicotyledons</taxon>
        <taxon>Gunneridae</taxon>
        <taxon>Pentapetalae</taxon>
        <taxon>asterids</taxon>
        <taxon>lamiids</taxon>
        <taxon>Lamiales</taxon>
        <taxon>Orobanchaceae</taxon>
        <taxon>Orobanchaceae incertae sedis</taxon>
        <taxon>Phtheirospermum</taxon>
    </lineage>
</organism>
<dbReference type="InterPro" id="IPR050942">
    <property type="entry name" value="F-box_BR-signaling"/>
</dbReference>
<protein>
    <recommendedName>
        <fullName evidence="1">KIB1-4 beta-propeller domain-containing protein</fullName>
    </recommendedName>
</protein>
<proteinExistence type="predicted"/>
<dbReference type="InterPro" id="IPR005174">
    <property type="entry name" value="KIB1-4_b-propeller"/>
</dbReference>
<dbReference type="Proteomes" id="UP000653305">
    <property type="component" value="Unassembled WGS sequence"/>
</dbReference>
<feature type="domain" description="KIB1-4 beta-propeller" evidence="1">
    <location>
        <begin position="8"/>
        <end position="125"/>
    </location>
</feature>
<comment type="caution">
    <text evidence="2">The sequence shown here is derived from an EMBL/GenBank/DDBJ whole genome shotgun (WGS) entry which is preliminary data.</text>
</comment>
<sequence>MCRPLTCFVEYEDQLYAVFRYVMERVRPDGSYVNPGTTVVDVDFPHKTVGFHVYKTKLSALKMYYMERGSIDGLAMFIGRNHSFALSARDYPELKPDSIYYTEAKEFVGDDSVENYGGHDVGIFNYRDKTFSSCYYPCDVQSIKRIVPAPMWFTPSPF</sequence>
<reference evidence="2" key="1">
    <citation type="submission" date="2020-07" db="EMBL/GenBank/DDBJ databases">
        <title>Ethylene signaling mediates host invasion by parasitic plants.</title>
        <authorList>
            <person name="Yoshida S."/>
        </authorList>
    </citation>
    <scope>NUCLEOTIDE SEQUENCE</scope>
    <source>
        <strain evidence="2">Okayama</strain>
    </source>
</reference>
<evidence type="ECO:0000313" key="2">
    <source>
        <dbReference type="EMBL" id="GFP91772.1"/>
    </source>
</evidence>
<name>A0A830C0T4_9LAMI</name>
<dbReference type="EMBL" id="BMAC01000255">
    <property type="protein sequence ID" value="GFP91772.1"/>
    <property type="molecule type" value="Genomic_DNA"/>
</dbReference>
<dbReference type="PANTHER" id="PTHR44259:SF37">
    <property type="entry name" value="DUF1618 DOMAIN-CONTAINING PROTEIN"/>
    <property type="match status" value="1"/>
</dbReference>
<dbReference type="OrthoDB" id="722989at2759"/>
<accession>A0A830C0T4</accession>
<dbReference type="PANTHER" id="PTHR44259">
    <property type="entry name" value="OS07G0183000 PROTEIN-RELATED"/>
    <property type="match status" value="1"/>
</dbReference>
<keyword evidence="3" id="KW-1185">Reference proteome</keyword>